<dbReference type="eggNOG" id="ENOG502R2GJ">
    <property type="taxonomic scope" value="Eukaryota"/>
</dbReference>
<evidence type="ECO:0000313" key="1">
    <source>
        <dbReference type="EMBL" id="EST08233.1"/>
    </source>
</evidence>
<dbReference type="OrthoDB" id="2555666at2759"/>
<dbReference type="AlphaFoldDB" id="V5EXJ6"/>
<protein>
    <recommendedName>
        <fullName evidence="3">Biogenesis of lysosome-related organelles complex 1 subunit KXD1</fullName>
    </recommendedName>
</protein>
<keyword evidence="2" id="KW-1185">Reference proteome</keyword>
<evidence type="ECO:0000313" key="2">
    <source>
        <dbReference type="Proteomes" id="UP000019377"/>
    </source>
</evidence>
<dbReference type="RefSeq" id="XP_016293222.1">
    <property type="nucleotide sequence ID" value="XM_016435476.1"/>
</dbReference>
<dbReference type="GeneID" id="27418096"/>
<reference evidence="2" key="1">
    <citation type="journal article" date="2013" name="Genome Announc.">
        <title>Draft genome sequence of Pseudozyma brasiliensis sp. nov. strain GHG001, a high producer of endo-1,4-xylanase isolated from an insect pest of sugarcane.</title>
        <authorList>
            <person name="Oliveira J.V.D.C."/>
            <person name="dos Santos R.A.C."/>
            <person name="Borges T.A."/>
            <person name="Riano-Pachon D.M."/>
            <person name="Goldman G.H."/>
        </authorList>
    </citation>
    <scope>NUCLEOTIDE SEQUENCE [LARGE SCALE GENOMIC DNA]</scope>
    <source>
        <strain evidence="2">GHG001</strain>
    </source>
</reference>
<dbReference type="EMBL" id="KI545860">
    <property type="protein sequence ID" value="EST08233.1"/>
    <property type="molecule type" value="Genomic_DNA"/>
</dbReference>
<dbReference type="Proteomes" id="UP000019377">
    <property type="component" value="Unassembled WGS sequence"/>
</dbReference>
<accession>V5EXJ6</accession>
<dbReference type="STRING" id="1365824.V5EXJ6"/>
<dbReference type="HOGENOM" id="CLU_886024_0_0_1"/>
<name>V5EXJ6_KALBG</name>
<sequence length="314" mass="34136">MAPIITSTGQTRSRLPPKWMQNATIKASAAATVNHVDHDALAHQRPVRWSTHTLAADHNDTIRSCADSTTSTYVADTFAHRGKGRISDVTFVNSSEDAASADLTRSDSHNSSFNDLSLTLNDDDDISQFSDFTKCKPTVPEDAEPIPPVTHDIHVHLLDSDDDDMARRIDQLMAATMEALEASNRLVLDTLSTRAKLAQFNAMEAALDSQLDAREAHLLRQIQAVTDMTDFVSKTSAQLQDLTSPFLRLRVSGGAASAGQPSTLADTAELQVRDAAATGIVQALDRDATIGKTAAKRLEPKHRQHSNFAGHYIQ</sequence>
<evidence type="ECO:0008006" key="3">
    <source>
        <dbReference type="Google" id="ProtNLM"/>
    </source>
</evidence>
<proteinExistence type="predicted"/>
<organism evidence="1 2">
    <name type="scientific">Kalmanozyma brasiliensis (strain GHG001)</name>
    <name type="common">Yeast</name>
    <name type="synonym">Pseudozyma brasiliensis</name>
    <dbReference type="NCBI Taxonomy" id="1365824"/>
    <lineage>
        <taxon>Eukaryota</taxon>
        <taxon>Fungi</taxon>
        <taxon>Dikarya</taxon>
        <taxon>Basidiomycota</taxon>
        <taxon>Ustilaginomycotina</taxon>
        <taxon>Ustilaginomycetes</taxon>
        <taxon>Ustilaginales</taxon>
        <taxon>Ustilaginaceae</taxon>
        <taxon>Kalmanozyma</taxon>
    </lineage>
</organism>
<gene>
    <name evidence="1" type="ORF">PSEUBRA_SCAF18g04778</name>
</gene>